<proteinExistence type="predicted"/>
<evidence type="ECO:0000313" key="3">
    <source>
        <dbReference type="Proteomes" id="UP000092024"/>
    </source>
</evidence>
<dbReference type="AlphaFoldDB" id="A0A1A5YQ21"/>
<dbReference type="CDD" id="cd00093">
    <property type="entry name" value="HTH_XRE"/>
    <property type="match status" value="1"/>
</dbReference>
<dbReference type="RefSeq" id="WP_068680558.1">
    <property type="nucleotide sequence ID" value="NZ_LYPA01000032.1"/>
</dbReference>
<dbReference type="Proteomes" id="UP000092024">
    <property type="component" value="Unassembled WGS sequence"/>
</dbReference>
<reference evidence="2 3" key="1">
    <citation type="submission" date="2016-05" db="EMBL/GenBank/DDBJ databases">
        <title>Paenibacillus oryzae. sp. nov., isolated from the rice root.</title>
        <authorList>
            <person name="Zhang J."/>
            <person name="Zhang X."/>
        </authorList>
    </citation>
    <scope>NUCLEOTIDE SEQUENCE [LARGE SCALE GENOMIC DNA]</scope>
    <source>
        <strain evidence="2 3">1DrF-4</strain>
    </source>
</reference>
<dbReference type="SUPFAM" id="SSF47413">
    <property type="entry name" value="lambda repressor-like DNA-binding domains"/>
    <property type="match status" value="1"/>
</dbReference>
<dbReference type="InterPro" id="IPR010982">
    <property type="entry name" value="Lambda_DNA-bd_dom_sf"/>
</dbReference>
<gene>
    <name evidence="2" type="ORF">A7K91_22570</name>
</gene>
<evidence type="ECO:0000259" key="1">
    <source>
        <dbReference type="PROSITE" id="PS50943"/>
    </source>
</evidence>
<dbReference type="GO" id="GO:0003677">
    <property type="term" value="F:DNA binding"/>
    <property type="evidence" value="ECO:0007669"/>
    <property type="project" value="InterPro"/>
</dbReference>
<comment type="caution">
    <text evidence="2">The sequence shown here is derived from an EMBL/GenBank/DDBJ whole genome shotgun (WGS) entry which is preliminary data.</text>
</comment>
<dbReference type="SMART" id="SM00530">
    <property type="entry name" value="HTH_XRE"/>
    <property type="match status" value="1"/>
</dbReference>
<sequence length="569" mass="65762">MKDIYTYWGYLDLENDKVVFPDLAPLEVQYDNEDSIQEVVQVGLTEHLFGLEVANEAIPEPKSIVQLSKEYPAKSFLSFIAFMASVRSNAQNKNVRKNVLIDKTLNDIAERLSINFSETLRDALELRLMVKEPQSVKVVKIGDIRRKTGRTIEEIADKSRIPLSRLSAIETGTRIMTEKERLKLAKAFDCEEKDLIGAPSLYHPSDISTALAAIQREGVLDGMYGRKEEDLQGFVMLMNDMWKWYRGMRIGWQEAAESKVTRFKKELVRYLMDEMNDHPINVFPFTALGFNGPATFWVEIYEEDEVANGRYTVVLENIIGTSVTNNCENFIPALVETILKDRFYWGELPKQRKGHKYPEICFMERQVDEGAERYFEIMLFPNGPQWKESKLELLEKQSSKSRTYRYIVRAKDLPDPFSKKPGNDRCGEWKGDGCPLVTGIAPDPNYGCVKCSDIARVWRAREWLLSFLSDDEIRNMGRSSEFQIKHPELLASMAQKFTHDDLEGARQLFYYIQEYGGYERMGSITVINNPGYETTYIDGRHRTKVAQILDITIPVMYSTYEYMPFELME</sequence>
<organism evidence="2 3">
    <name type="scientific">Paenibacillus oryzae</name>
    <dbReference type="NCBI Taxonomy" id="1844972"/>
    <lineage>
        <taxon>Bacteria</taxon>
        <taxon>Bacillati</taxon>
        <taxon>Bacillota</taxon>
        <taxon>Bacilli</taxon>
        <taxon>Bacillales</taxon>
        <taxon>Paenibacillaceae</taxon>
        <taxon>Paenibacillus</taxon>
    </lineage>
</organism>
<dbReference type="PROSITE" id="PS50943">
    <property type="entry name" value="HTH_CROC1"/>
    <property type="match status" value="1"/>
</dbReference>
<evidence type="ECO:0000313" key="2">
    <source>
        <dbReference type="EMBL" id="OBR67663.1"/>
    </source>
</evidence>
<protein>
    <recommendedName>
        <fullName evidence="1">HTH cro/C1-type domain-containing protein</fullName>
    </recommendedName>
</protein>
<dbReference type="EMBL" id="LYPA01000032">
    <property type="protein sequence ID" value="OBR67663.1"/>
    <property type="molecule type" value="Genomic_DNA"/>
</dbReference>
<dbReference type="OrthoDB" id="5419659at2"/>
<dbReference type="Pfam" id="PF01381">
    <property type="entry name" value="HTH_3"/>
    <property type="match status" value="1"/>
</dbReference>
<keyword evidence="3" id="KW-1185">Reference proteome</keyword>
<accession>A0A1A5YQ21</accession>
<dbReference type="STRING" id="1844972.A7K91_22570"/>
<dbReference type="Gene3D" id="1.10.260.40">
    <property type="entry name" value="lambda repressor-like DNA-binding domains"/>
    <property type="match status" value="1"/>
</dbReference>
<name>A0A1A5YQ21_9BACL</name>
<feature type="domain" description="HTH cro/C1-type" evidence="1">
    <location>
        <begin position="141"/>
        <end position="195"/>
    </location>
</feature>
<dbReference type="InterPro" id="IPR001387">
    <property type="entry name" value="Cro/C1-type_HTH"/>
</dbReference>